<organism evidence="7 8">
    <name type="scientific">Pyxidicoccus parkwayensis</name>
    <dbReference type="NCBI Taxonomy" id="2813578"/>
    <lineage>
        <taxon>Bacteria</taxon>
        <taxon>Pseudomonadati</taxon>
        <taxon>Myxococcota</taxon>
        <taxon>Myxococcia</taxon>
        <taxon>Myxococcales</taxon>
        <taxon>Cystobacterineae</taxon>
        <taxon>Myxococcaceae</taxon>
        <taxon>Pyxidicoccus</taxon>
    </lineage>
</organism>
<dbReference type="RefSeq" id="WP_206728984.1">
    <property type="nucleotide sequence ID" value="NZ_CP071090.1"/>
</dbReference>
<dbReference type="SFLD" id="SFLDG01066">
    <property type="entry name" value="organic_radical-activating_enz"/>
    <property type="match status" value="1"/>
</dbReference>
<keyword evidence="3" id="KW-0949">S-adenosyl-L-methionine</keyword>
<dbReference type="PANTHER" id="PTHR30352:SF2">
    <property type="entry name" value="ANAEROBIC RIBONUCLEOSIDE-TRIPHOSPHATE REDUCTASE-ACTIVATING PROTEIN"/>
    <property type="match status" value="1"/>
</dbReference>
<accession>A0ABX7PAM3</accession>
<dbReference type="SFLD" id="SFLDG01063">
    <property type="entry name" value="activating_enzymes__group_1"/>
    <property type="match status" value="1"/>
</dbReference>
<reference evidence="7 8" key="1">
    <citation type="submission" date="2021-02" db="EMBL/GenBank/DDBJ databases">
        <title>De Novo genome assembly of isolated myxobacteria.</title>
        <authorList>
            <person name="Stevens D.C."/>
        </authorList>
    </citation>
    <scope>NUCLEOTIDE SEQUENCE [LARGE SCALE GENOMIC DNA]</scope>
    <source>
        <strain evidence="8">SCPEA02</strain>
    </source>
</reference>
<dbReference type="InterPro" id="IPR034457">
    <property type="entry name" value="Organic_radical-activating"/>
</dbReference>
<sequence>MSSAQGTSPTSDSGPVLRVAQVVPRTEAEGPGVRFSVWVQGCAIRCPGCCNPEMFAFERGTVMTVESLAARILATPGIEGLTLLGGEPTSQAGPAADLCERIRAAGLSIMLFTGHTLAELKAQANPDVERLLRTVDLLVDGRYEKDQPETRRRWIGSRNQVMHFLTSRYSPDEPQFTAPNTAEMHLIEGKLVINGWPELANRLRP</sequence>
<dbReference type="SFLD" id="SFLDS00029">
    <property type="entry name" value="Radical_SAM"/>
    <property type="match status" value="1"/>
</dbReference>
<evidence type="ECO:0000256" key="2">
    <source>
        <dbReference type="ARBA" id="ARBA00022485"/>
    </source>
</evidence>
<evidence type="ECO:0000256" key="3">
    <source>
        <dbReference type="ARBA" id="ARBA00022691"/>
    </source>
</evidence>
<dbReference type="InterPro" id="IPR012837">
    <property type="entry name" value="NrdG"/>
</dbReference>
<keyword evidence="2" id="KW-0004">4Fe-4S</keyword>
<dbReference type="InterPro" id="IPR007197">
    <property type="entry name" value="rSAM"/>
</dbReference>
<evidence type="ECO:0000256" key="5">
    <source>
        <dbReference type="ARBA" id="ARBA00023004"/>
    </source>
</evidence>
<keyword evidence="4" id="KW-0479">Metal-binding</keyword>
<keyword evidence="8" id="KW-1185">Reference proteome</keyword>
<comment type="cofactor">
    <cofactor evidence="1">
        <name>[4Fe-4S] cluster</name>
        <dbReference type="ChEBI" id="CHEBI:49883"/>
    </cofactor>
</comment>
<name>A0ABX7PAM3_9BACT</name>
<dbReference type="PANTHER" id="PTHR30352">
    <property type="entry name" value="PYRUVATE FORMATE-LYASE-ACTIVATING ENZYME"/>
    <property type="match status" value="1"/>
</dbReference>
<evidence type="ECO:0000256" key="6">
    <source>
        <dbReference type="ARBA" id="ARBA00023014"/>
    </source>
</evidence>
<dbReference type="InterPro" id="IPR013785">
    <property type="entry name" value="Aldolase_TIM"/>
</dbReference>
<gene>
    <name evidence="7" type="ORF">JY651_22245</name>
</gene>
<dbReference type="Gene3D" id="3.20.20.70">
    <property type="entry name" value="Aldolase class I"/>
    <property type="match status" value="1"/>
</dbReference>
<dbReference type="Pfam" id="PF13353">
    <property type="entry name" value="Fer4_12"/>
    <property type="match status" value="1"/>
</dbReference>
<evidence type="ECO:0000256" key="1">
    <source>
        <dbReference type="ARBA" id="ARBA00001966"/>
    </source>
</evidence>
<dbReference type="SFLD" id="SFLDF00299">
    <property type="entry name" value="anaerobic_ribonucleoside-triph"/>
    <property type="match status" value="1"/>
</dbReference>
<keyword evidence="6" id="KW-0411">Iron-sulfur</keyword>
<keyword evidence="5" id="KW-0408">Iron</keyword>
<dbReference type="SUPFAM" id="SSF102114">
    <property type="entry name" value="Radical SAM enzymes"/>
    <property type="match status" value="1"/>
</dbReference>
<dbReference type="CDD" id="cd01335">
    <property type="entry name" value="Radical_SAM"/>
    <property type="match status" value="1"/>
</dbReference>
<evidence type="ECO:0000313" key="8">
    <source>
        <dbReference type="Proteomes" id="UP000662747"/>
    </source>
</evidence>
<dbReference type="InterPro" id="IPR058240">
    <property type="entry name" value="rSAM_sf"/>
</dbReference>
<dbReference type="EMBL" id="CP071090">
    <property type="protein sequence ID" value="QSQ27463.1"/>
    <property type="molecule type" value="Genomic_DNA"/>
</dbReference>
<evidence type="ECO:0000313" key="7">
    <source>
        <dbReference type="EMBL" id="QSQ27463.1"/>
    </source>
</evidence>
<protein>
    <submittedName>
        <fullName evidence="7">Radical SAM protein</fullName>
    </submittedName>
</protein>
<proteinExistence type="predicted"/>
<evidence type="ECO:0000256" key="4">
    <source>
        <dbReference type="ARBA" id="ARBA00022723"/>
    </source>
</evidence>
<dbReference type="Proteomes" id="UP000662747">
    <property type="component" value="Chromosome"/>
</dbReference>